<comment type="caution">
    <text evidence="4">The sequence shown here is derived from an EMBL/GenBank/DDBJ whole genome shotgun (WGS) entry which is preliminary data.</text>
</comment>
<dbReference type="GO" id="GO:0005615">
    <property type="term" value="C:extracellular space"/>
    <property type="evidence" value="ECO:0007669"/>
    <property type="project" value="TreeGrafter"/>
</dbReference>
<name>A0AAW1V9A4_9CUCU</name>
<evidence type="ECO:0000313" key="4">
    <source>
        <dbReference type="EMBL" id="KAK9888494.1"/>
    </source>
</evidence>
<keyword evidence="5" id="KW-1185">Reference proteome</keyword>
<protein>
    <submittedName>
        <fullName evidence="4">Uncharacterized protein</fullName>
    </submittedName>
</protein>
<evidence type="ECO:0000313" key="5">
    <source>
        <dbReference type="Proteomes" id="UP001431783"/>
    </source>
</evidence>
<organism evidence="4 5">
    <name type="scientific">Henosepilachna vigintioctopunctata</name>
    <dbReference type="NCBI Taxonomy" id="420089"/>
    <lineage>
        <taxon>Eukaryota</taxon>
        <taxon>Metazoa</taxon>
        <taxon>Ecdysozoa</taxon>
        <taxon>Arthropoda</taxon>
        <taxon>Hexapoda</taxon>
        <taxon>Insecta</taxon>
        <taxon>Pterygota</taxon>
        <taxon>Neoptera</taxon>
        <taxon>Endopterygota</taxon>
        <taxon>Coleoptera</taxon>
        <taxon>Polyphaga</taxon>
        <taxon>Cucujiformia</taxon>
        <taxon>Coccinelloidea</taxon>
        <taxon>Coccinellidae</taxon>
        <taxon>Epilachninae</taxon>
        <taxon>Epilachnini</taxon>
        <taxon>Henosepilachna</taxon>
    </lineage>
</organism>
<dbReference type="Proteomes" id="UP001431783">
    <property type="component" value="Unassembled WGS sequence"/>
</dbReference>
<dbReference type="PANTHER" id="PTHR11008:SF39">
    <property type="entry name" value="CIRCADIAN CLOCK-CONTROLLED PROTEIN-LIKE PROTEIN"/>
    <property type="match status" value="1"/>
</dbReference>
<dbReference type="InterPro" id="IPR038606">
    <property type="entry name" value="To_sf"/>
</dbReference>
<dbReference type="Pfam" id="PF06585">
    <property type="entry name" value="JHBP"/>
    <property type="match status" value="1"/>
</dbReference>
<comment type="similarity">
    <text evidence="3">Belongs to the TO family.</text>
</comment>
<accession>A0AAW1V9A4</accession>
<gene>
    <name evidence="4" type="ORF">WA026_000745</name>
</gene>
<proteinExistence type="inferred from homology"/>
<dbReference type="GO" id="GO:0007623">
    <property type="term" value="P:circadian rhythm"/>
    <property type="evidence" value="ECO:0007669"/>
    <property type="project" value="UniProtKB-ARBA"/>
</dbReference>
<dbReference type="FunFam" id="3.15.10.30:FF:000001">
    <property type="entry name" value="Takeout-like protein 1"/>
    <property type="match status" value="1"/>
</dbReference>
<evidence type="ECO:0000256" key="1">
    <source>
        <dbReference type="ARBA" id="ARBA00022729"/>
    </source>
</evidence>
<dbReference type="EMBL" id="JARQZJ010000121">
    <property type="protein sequence ID" value="KAK9888494.1"/>
    <property type="molecule type" value="Genomic_DNA"/>
</dbReference>
<keyword evidence="2" id="KW-0090">Biological rhythms</keyword>
<evidence type="ECO:0000256" key="3">
    <source>
        <dbReference type="ARBA" id="ARBA00060902"/>
    </source>
</evidence>
<dbReference type="InterPro" id="IPR010562">
    <property type="entry name" value="Haemolymph_juvenile_hormone-bd"/>
</dbReference>
<dbReference type="AlphaFoldDB" id="A0AAW1V9A4"/>
<evidence type="ECO:0000256" key="2">
    <source>
        <dbReference type="ARBA" id="ARBA00023108"/>
    </source>
</evidence>
<dbReference type="Gene3D" id="3.15.10.30">
    <property type="entry name" value="Haemolymph juvenile hormone binding protein"/>
    <property type="match status" value="1"/>
</dbReference>
<reference evidence="4 5" key="1">
    <citation type="submission" date="2023-03" db="EMBL/GenBank/DDBJ databases">
        <title>Genome insight into feeding habits of ladybird beetles.</title>
        <authorList>
            <person name="Li H.-S."/>
            <person name="Huang Y.-H."/>
            <person name="Pang H."/>
        </authorList>
    </citation>
    <scope>NUCLEOTIDE SEQUENCE [LARGE SCALE GENOMIC DNA]</scope>
    <source>
        <strain evidence="4">SYSU_2023b</strain>
        <tissue evidence="4">Whole body</tissue>
    </source>
</reference>
<keyword evidence="1" id="KW-0732">Signal</keyword>
<dbReference type="SMART" id="SM00700">
    <property type="entry name" value="JHBP"/>
    <property type="match status" value="1"/>
</dbReference>
<sequence length="249" mass="28269">MFNPVDFVIGVVILTAFSAHTAYALPDYIKVCKSNEKDLAQCIINSVNSMRPQLKKGIPELDVPSLEPLFLDEIKIRSGPSAVKLDANITNIKVWGSSEFKILELRPNVAKRRFAFRALIPHIHFEGDYDVDMHILVLKYKGVGPINGNFTDYTFTCNLKGHLIKIDGKDYLRFDKMNLKLNIGKSSIRLDNLFKKDPVIAKAVNEVINENSEIFLREIQPSLEKALSEKLTNIANKLTLKFTYQELFP</sequence>
<dbReference type="PANTHER" id="PTHR11008">
    <property type="entry name" value="PROTEIN TAKEOUT-LIKE PROTEIN"/>
    <property type="match status" value="1"/>
</dbReference>